<dbReference type="KEGG" id="fcy:FRACYDRAFT_253097"/>
<feature type="region of interest" description="Disordered" evidence="4">
    <location>
        <begin position="316"/>
        <end position="337"/>
    </location>
</feature>
<keyword evidence="2" id="KW-0863">Zinc-finger</keyword>
<feature type="domain" description="RanBP2-type" evidence="5">
    <location>
        <begin position="37"/>
        <end position="56"/>
    </location>
</feature>
<dbReference type="PROSITE" id="PS01358">
    <property type="entry name" value="ZF_RANBP2_1"/>
    <property type="match status" value="1"/>
</dbReference>
<keyword evidence="3" id="KW-0862">Zinc</keyword>
<evidence type="ECO:0000259" key="5">
    <source>
        <dbReference type="PROSITE" id="PS01358"/>
    </source>
</evidence>
<evidence type="ECO:0000256" key="4">
    <source>
        <dbReference type="SAM" id="MobiDB-lite"/>
    </source>
</evidence>
<evidence type="ECO:0000256" key="1">
    <source>
        <dbReference type="ARBA" id="ARBA00022723"/>
    </source>
</evidence>
<dbReference type="EMBL" id="KV784397">
    <property type="protein sequence ID" value="OEU06815.1"/>
    <property type="molecule type" value="Genomic_DNA"/>
</dbReference>
<feature type="compositionally biased region" description="Polar residues" evidence="4">
    <location>
        <begin position="135"/>
        <end position="156"/>
    </location>
</feature>
<evidence type="ECO:0000313" key="6">
    <source>
        <dbReference type="EMBL" id="OEU06815.1"/>
    </source>
</evidence>
<feature type="compositionally biased region" description="Acidic residues" evidence="4">
    <location>
        <begin position="249"/>
        <end position="272"/>
    </location>
</feature>
<dbReference type="InterPro" id="IPR001876">
    <property type="entry name" value="Znf_RanBP2"/>
</dbReference>
<dbReference type="GO" id="GO:0008270">
    <property type="term" value="F:zinc ion binding"/>
    <property type="evidence" value="ECO:0007669"/>
    <property type="project" value="UniProtKB-KW"/>
</dbReference>
<name>A0A1E7ELR2_9STRA</name>
<evidence type="ECO:0000313" key="7">
    <source>
        <dbReference type="Proteomes" id="UP000095751"/>
    </source>
</evidence>
<evidence type="ECO:0000256" key="2">
    <source>
        <dbReference type="ARBA" id="ARBA00022771"/>
    </source>
</evidence>
<feature type="compositionally biased region" description="Polar residues" evidence="4">
    <location>
        <begin position="189"/>
        <end position="210"/>
    </location>
</feature>
<organism evidence="6 7">
    <name type="scientific">Fragilariopsis cylindrus CCMP1102</name>
    <dbReference type="NCBI Taxonomy" id="635003"/>
    <lineage>
        <taxon>Eukaryota</taxon>
        <taxon>Sar</taxon>
        <taxon>Stramenopiles</taxon>
        <taxon>Ochrophyta</taxon>
        <taxon>Bacillariophyta</taxon>
        <taxon>Bacillariophyceae</taxon>
        <taxon>Bacillariophycidae</taxon>
        <taxon>Bacillariales</taxon>
        <taxon>Bacillariaceae</taxon>
        <taxon>Fragilariopsis</taxon>
    </lineage>
</organism>
<feature type="region of interest" description="Disordered" evidence="4">
    <location>
        <begin position="135"/>
        <end position="167"/>
    </location>
</feature>
<dbReference type="Proteomes" id="UP000095751">
    <property type="component" value="Unassembled WGS sequence"/>
</dbReference>
<feature type="compositionally biased region" description="Polar residues" evidence="4">
    <location>
        <begin position="223"/>
        <end position="238"/>
    </location>
</feature>
<gene>
    <name evidence="6" type="ORF">FRACYDRAFT_253097</name>
</gene>
<protein>
    <recommendedName>
        <fullName evidence="5">RanBP2-type domain-containing protein</fullName>
    </recommendedName>
</protein>
<sequence length="645" mass="71785">MRNAANNLKTTGLLPEDILEVHNDSNNKHKQHQPCYWSCPRCTCNNSMDFERCDACLYHRCSLKQPPPLQAPDPDTSRSLFATAIATATVSPDRTSISASSSTSFDRSSGLHLPGGFDSSSSSFSSSSSPCYRSNIGDSLPSSKKKNNCMNDTASDTGEKNGSDNDDGYDSWGKGNWCFLLPNNDNDHPSTTTALGISSSSNAVKMGSSTNDDEEENKKPTPDLQTSRGNNTAATNITVEAAYGVMKDDEQEVTPDNEENDDRDYDDDDEGYEGYDSWGIGNWCFLLPNKKDKYHPSTTATIISINSNVVRIKISTNDDDEDNKKPTPDLLQSSRSNKNATISITMAAIDKVMKDNEQDVKVKKEGTAIGLTTNEREKRRRNFDIWKTANTDPDDGLGRYVFRRGCHPRCITTILGGSGCFPFPVVDKPKTAFLQNPTMQNPFIEPGEFYVAGNEGFNPFGPRFPGDTGCVDTRAFGQNSQQDEFHLFVQCASQSHKRLWHGNNARDGRLYVGVYKRQPDDGPYCDEVVYFNSDRLLHSNKMYLAKFFAEKPAYSDLPSLPPVENGSGKRVLYYPDATKEKALKAFIDQIDEDGTPGSSGTAKFHLKSETEKKILYMYQWLIETNYSIDFTPVVLFDMMESYIVP</sequence>
<keyword evidence="1" id="KW-0479">Metal-binding</keyword>
<dbReference type="AlphaFoldDB" id="A0A1E7ELR2"/>
<feature type="region of interest" description="Disordered" evidence="4">
    <location>
        <begin position="189"/>
        <end position="272"/>
    </location>
</feature>
<accession>A0A1E7ELR2</accession>
<reference evidence="6 7" key="1">
    <citation type="submission" date="2016-09" db="EMBL/GenBank/DDBJ databases">
        <title>Extensive genetic diversity and differential bi-allelic expression allows diatom success in the polar Southern Ocean.</title>
        <authorList>
            <consortium name="DOE Joint Genome Institute"/>
            <person name="Mock T."/>
            <person name="Otillar R.P."/>
            <person name="Strauss J."/>
            <person name="Dupont C."/>
            <person name="Frickenhaus S."/>
            <person name="Maumus F."/>
            <person name="Mcmullan M."/>
            <person name="Sanges R."/>
            <person name="Schmutz J."/>
            <person name="Toseland A."/>
            <person name="Valas R."/>
            <person name="Veluchamy A."/>
            <person name="Ward B.J."/>
            <person name="Allen A."/>
            <person name="Barry K."/>
            <person name="Falciatore A."/>
            <person name="Ferrante M."/>
            <person name="Fortunato A.E."/>
            <person name="Gloeckner G."/>
            <person name="Gruber A."/>
            <person name="Hipkin R."/>
            <person name="Janech M."/>
            <person name="Kroth P."/>
            <person name="Leese F."/>
            <person name="Lindquist E."/>
            <person name="Lyon B.R."/>
            <person name="Martin J."/>
            <person name="Mayer C."/>
            <person name="Parker M."/>
            <person name="Quesneville H."/>
            <person name="Raymond J."/>
            <person name="Uhlig C."/>
            <person name="Valentin K.U."/>
            <person name="Worden A.Z."/>
            <person name="Armbrust E.V."/>
            <person name="Bowler C."/>
            <person name="Green B."/>
            <person name="Moulton V."/>
            <person name="Van Oosterhout C."/>
            <person name="Grigoriev I."/>
        </authorList>
    </citation>
    <scope>NUCLEOTIDE SEQUENCE [LARGE SCALE GENOMIC DNA]</scope>
    <source>
        <strain evidence="6 7">CCMP1102</strain>
    </source>
</reference>
<evidence type="ECO:0000256" key="3">
    <source>
        <dbReference type="ARBA" id="ARBA00022833"/>
    </source>
</evidence>
<keyword evidence="7" id="KW-1185">Reference proteome</keyword>
<dbReference type="OrthoDB" id="54696at2759"/>
<proteinExistence type="predicted"/>
<dbReference type="InParanoid" id="A0A1E7ELR2"/>